<dbReference type="EMBL" id="REFO01000011">
    <property type="protein sequence ID" value="RMA97053.1"/>
    <property type="molecule type" value="Genomic_DNA"/>
</dbReference>
<evidence type="ECO:0000256" key="2">
    <source>
        <dbReference type="ARBA" id="ARBA00004818"/>
    </source>
</evidence>
<comment type="similarity">
    <text evidence="3">Belongs to the HAD-like hydrolase superfamily. CbbY/CbbZ/Gph/YieH family.</text>
</comment>
<evidence type="ECO:0000256" key="4">
    <source>
        <dbReference type="ARBA" id="ARBA00013078"/>
    </source>
</evidence>
<dbReference type="OrthoDB" id="9807630at2"/>
<organism evidence="5 6">
    <name type="scientific">Hydrogenothermus marinus</name>
    <dbReference type="NCBI Taxonomy" id="133270"/>
    <lineage>
        <taxon>Bacteria</taxon>
        <taxon>Pseudomonadati</taxon>
        <taxon>Aquificota</taxon>
        <taxon>Aquificia</taxon>
        <taxon>Aquificales</taxon>
        <taxon>Hydrogenothermaceae</taxon>
        <taxon>Hydrogenothermus</taxon>
    </lineage>
</organism>
<comment type="catalytic activity">
    <reaction evidence="1">
        <text>2-phosphoglycolate + H2O = glycolate + phosphate</text>
        <dbReference type="Rhea" id="RHEA:14369"/>
        <dbReference type="ChEBI" id="CHEBI:15377"/>
        <dbReference type="ChEBI" id="CHEBI:29805"/>
        <dbReference type="ChEBI" id="CHEBI:43474"/>
        <dbReference type="ChEBI" id="CHEBI:58033"/>
        <dbReference type="EC" id="3.1.3.18"/>
    </reaction>
</comment>
<dbReference type="Gene3D" id="1.10.150.730">
    <property type="match status" value="1"/>
</dbReference>
<protein>
    <recommendedName>
        <fullName evidence="4">phosphoglycolate phosphatase</fullName>
        <ecNumber evidence="4">3.1.3.18</ecNumber>
    </recommendedName>
</protein>
<dbReference type="AlphaFoldDB" id="A0A3M0BI12"/>
<dbReference type="InterPro" id="IPR050155">
    <property type="entry name" value="HAD-like_hydrolase_sf"/>
</dbReference>
<evidence type="ECO:0000313" key="5">
    <source>
        <dbReference type="EMBL" id="RMA97053.1"/>
    </source>
</evidence>
<dbReference type="GO" id="GO:0008967">
    <property type="term" value="F:phosphoglycolate phosphatase activity"/>
    <property type="evidence" value="ECO:0007669"/>
    <property type="project" value="UniProtKB-EC"/>
</dbReference>
<dbReference type="SUPFAM" id="SSF56784">
    <property type="entry name" value="HAD-like"/>
    <property type="match status" value="1"/>
</dbReference>
<dbReference type="PANTHER" id="PTHR43434:SF1">
    <property type="entry name" value="PHOSPHOGLYCOLATE PHOSPHATASE"/>
    <property type="match status" value="1"/>
</dbReference>
<dbReference type="InterPro" id="IPR023214">
    <property type="entry name" value="HAD_sf"/>
</dbReference>
<dbReference type="Gene3D" id="3.40.50.1000">
    <property type="entry name" value="HAD superfamily/HAD-like"/>
    <property type="match status" value="1"/>
</dbReference>
<dbReference type="SFLD" id="SFLDG01129">
    <property type="entry name" value="C1.5:_HAD__Beta-PGM__Phosphata"/>
    <property type="match status" value="1"/>
</dbReference>
<dbReference type="Proteomes" id="UP000280842">
    <property type="component" value="Unassembled WGS sequence"/>
</dbReference>
<gene>
    <name evidence="5" type="ORF">CLV39_0706</name>
</gene>
<dbReference type="EC" id="3.1.3.18" evidence="4"/>
<evidence type="ECO:0000256" key="1">
    <source>
        <dbReference type="ARBA" id="ARBA00000830"/>
    </source>
</evidence>
<evidence type="ECO:0000256" key="3">
    <source>
        <dbReference type="ARBA" id="ARBA00006171"/>
    </source>
</evidence>
<dbReference type="InterPro" id="IPR041492">
    <property type="entry name" value="HAD_2"/>
</dbReference>
<dbReference type="InterPro" id="IPR036412">
    <property type="entry name" value="HAD-like_sf"/>
</dbReference>
<sequence>MIVIFDVDGVLIDVSKSYHYSIKDTVEYFTGKEANLEELLDIKFRFNINNDWDASIAGILYVESGLLLEDFKDEFKKFSSSLEDFYKFSIVYGIKLPDYNKLVEYFENRYKIHREKEELIFPTQVLEKVKNIATRTGVITGRPFEDLDYSFKLFNLYKYFDKIITEDDIPETHLRKPSAYPLKLFFEEIEYKEPVFYIGDTNSDKQMVENFNLEENKNVNFVLRKNQHNLDINSNLKIEKPDEIFDILYNFSV</sequence>
<reference evidence="5 6" key="1">
    <citation type="submission" date="2018-10" db="EMBL/GenBank/DDBJ databases">
        <title>Genomic Encyclopedia of Archaeal and Bacterial Type Strains, Phase II (KMG-II): from individual species to whole genera.</title>
        <authorList>
            <person name="Goeker M."/>
        </authorList>
    </citation>
    <scope>NUCLEOTIDE SEQUENCE [LARGE SCALE GENOMIC DNA]</scope>
    <source>
        <strain evidence="5 6">VM1</strain>
    </source>
</reference>
<evidence type="ECO:0000313" key="6">
    <source>
        <dbReference type="Proteomes" id="UP000280842"/>
    </source>
</evidence>
<dbReference type="SFLD" id="SFLDS00003">
    <property type="entry name" value="Haloacid_Dehalogenase"/>
    <property type="match status" value="1"/>
</dbReference>
<name>A0A3M0BI12_9AQUI</name>
<comment type="pathway">
    <text evidence="2">Organic acid metabolism; glycolate biosynthesis; glycolate from 2-phosphoglycolate: step 1/1.</text>
</comment>
<comment type="caution">
    <text evidence="5">The sequence shown here is derived from an EMBL/GenBank/DDBJ whole genome shotgun (WGS) entry which is preliminary data.</text>
</comment>
<keyword evidence="6" id="KW-1185">Reference proteome</keyword>
<dbReference type="PANTHER" id="PTHR43434">
    <property type="entry name" value="PHOSPHOGLYCOLATE PHOSPHATASE"/>
    <property type="match status" value="1"/>
</dbReference>
<dbReference type="NCBIfam" id="TIGR01549">
    <property type="entry name" value="HAD-SF-IA-v1"/>
    <property type="match status" value="1"/>
</dbReference>
<dbReference type="Pfam" id="PF13419">
    <property type="entry name" value="HAD_2"/>
    <property type="match status" value="1"/>
</dbReference>
<dbReference type="GO" id="GO:0006281">
    <property type="term" value="P:DNA repair"/>
    <property type="evidence" value="ECO:0007669"/>
    <property type="project" value="TreeGrafter"/>
</dbReference>
<dbReference type="InterPro" id="IPR006439">
    <property type="entry name" value="HAD-SF_hydro_IA"/>
</dbReference>
<proteinExistence type="inferred from homology"/>
<dbReference type="RefSeq" id="WP_121922847.1">
    <property type="nucleotide sequence ID" value="NZ_REFO01000011.1"/>
</dbReference>
<accession>A0A3M0BI12</accession>